<name>A0A6J4V8L0_9BACT</name>
<evidence type="ECO:0000256" key="2">
    <source>
        <dbReference type="ARBA" id="ARBA00004752"/>
    </source>
</evidence>
<dbReference type="InterPro" id="IPR001986">
    <property type="entry name" value="Enolpyruvate_Tfrase_dom"/>
</dbReference>
<dbReference type="InterPro" id="IPR050068">
    <property type="entry name" value="MurA_subfamily"/>
</dbReference>
<feature type="binding site" evidence="12">
    <location>
        <position position="121"/>
    </location>
    <ligand>
        <name>UDP-N-acetyl-alpha-D-glucosamine</name>
        <dbReference type="ChEBI" id="CHEBI:57705"/>
    </ligand>
</feature>
<keyword evidence="8 12" id="KW-0131">Cell cycle</keyword>
<dbReference type="SUPFAM" id="SSF55205">
    <property type="entry name" value="EPT/RTPC-like"/>
    <property type="match status" value="1"/>
</dbReference>
<dbReference type="AlphaFoldDB" id="A0A6J4V8L0"/>
<evidence type="ECO:0000256" key="11">
    <source>
        <dbReference type="ARBA" id="ARBA00047527"/>
    </source>
</evidence>
<dbReference type="EC" id="2.5.1.7" evidence="12"/>
<sequence>MSVSTTAVQTTAASAPGERAIRIEGGAPLRGTVTVGGSKNLALPALAAALLTDEPCIFDNVPCIEDTRTMLRLLKALGATADPDPDDADFVETLSTHKRVTLRAATLARTDAPSDLAKLMRASFLVVGPLLARCAAAAAPPPGGDAIGARPLDVAIRSFKRMGATVVEHSAEKVSLATDRLTGAQLYLDYPSHTGTENLLMAASLASGTTTIINAACEPEVVALGNMLRRMGANIQGLGSPHVTVEGVSRLHGAYETIMPDRLVAGTFAIAAAITGGELTVRNVRAADMVPVTQKLREAGATVFVDNDNAVMFVRAGEGLSAVDVQALPFPGFPTDQQAVFAVLLTQANGVSQIHERVFEDRLRYTEDLNQMGAAIRVDPLSVRAEITGPSPLRGAAVRCRDIRAGAALVLAGLVAEGETVVSGVEHLDRGYEALVPQLRALGARISDTTVDAPAARRG</sequence>
<evidence type="ECO:0000256" key="4">
    <source>
        <dbReference type="ARBA" id="ARBA00022618"/>
    </source>
</evidence>
<dbReference type="GO" id="GO:0019277">
    <property type="term" value="P:UDP-N-acetylgalactosamine biosynthetic process"/>
    <property type="evidence" value="ECO:0007669"/>
    <property type="project" value="InterPro"/>
</dbReference>
<organism evidence="14">
    <name type="scientific">uncultured Thermomicrobiales bacterium</name>
    <dbReference type="NCBI Taxonomy" id="1645740"/>
    <lineage>
        <taxon>Bacteria</taxon>
        <taxon>Pseudomonadati</taxon>
        <taxon>Thermomicrobiota</taxon>
        <taxon>Thermomicrobia</taxon>
        <taxon>Thermomicrobiales</taxon>
        <taxon>environmental samples</taxon>
    </lineage>
</organism>
<comment type="caution">
    <text evidence="12">Lacks conserved residue(s) required for the propagation of feature annotation.</text>
</comment>
<feature type="binding site" evidence="12">
    <location>
        <position position="358"/>
    </location>
    <ligand>
        <name>UDP-N-acetyl-alpha-D-glucosamine</name>
        <dbReference type="ChEBI" id="CHEBI:57705"/>
    </ligand>
</feature>
<proteinExistence type="inferred from homology"/>
<dbReference type="GO" id="GO:0005737">
    <property type="term" value="C:cytoplasm"/>
    <property type="evidence" value="ECO:0007669"/>
    <property type="project" value="UniProtKB-SubCell"/>
</dbReference>
<keyword evidence="4 12" id="KW-0132">Cell division</keyword>
<evidence type="ECO:0000256" key="1">
    <source>
        <dbReference type="ARBA" id="ARBA00004496"/>
    </source>
</evidence>
<dbReference type="PANTHER" id="PTHR43783:SF1">
    <property type="entry name" value="UDP-N-ACETYLGLUCOSAMINE 1-CARBOXYVINYLTRANSFERASE"/>
    <property type="match status" value="1"/>
</dbReference>
<evidence type="ECO:0000256" key="9">
    <source>
        <dbReference type="ARBA" id="ARBA00023316"/>
    </source>
</evidence>
<evidence type="ECO:0000256" key="8">
    <source>
        <dbReference type="ARBA" id="ARBA00023306"/>
    </source>
</evidence>
<dbReference type="GO" id="GO:0008760">
    <property type="term" value="F:UDP-N-acetylglucosamine 1-carboxyvinyltransferase activity"/>
    <property type="evidence" value="ECO:0007669"/>
    <property type="project" value="UniProtKB-UniRule"/>
</dbReference>
<keyword evidence="5 12" id="KW-0808">Transferase</keyword>
<feature type="binding site" evidence="12">
    <location>
        <position position="336"/>
    </location>
    <ligand>
        <name>UDP-N-acetyl-alpha-D-glucosamine</name>
        <dbReference type="ChEBI" id="CHEBI:57705"/>
    </ligand>
</feature>
<evidence type="ECO:0000256" key="10">
    <source>
        <dbReference type="ARBA" id="ARBA00038367"/>
    </source>
</evidence>
<comment type="similarity">
    <text evidence="10 12">Belongs to the EPSP synthase family. MurA subfamily.</text>
</comment>
<comment type="function">
    <text evidence="12">Cell wall formation. Adds enolpyruvyl to UDP-N-acetylglucosamine.</text>
</comment>
<dbReference type="EMBL" id="CADCWL010000134">
    <property type="protein sequence ID" value="CAA9570296.1"/>
    <property type="molecule type" value="Genomic_DNA"/>
</dbReference>
<dbReference type="NCBIfam" id="TIGR01072">
    <property type="entry name" value="murA"/>
    <property type="match status" value="1"/>
</dbReference>
<feature type="active site" description="Proton donor" evidence="12">
    <location>
        <position position="145"/>
    </location>
</feature>
<dbReference type="UniPathway" id="UPA00219"/>
<evidence type="ECO:0000256" key="12">
    <source>
        <dbReference type="HAMAP-Rule" id="MF_00111"/>
    </source>
</evidence>
<keyword evidence="6 12" id="KW-0133">Cell shape</keyword>
<evidence type="ECO:0000259" key="13">
    <source>
        <dbReference type="Pfam" id="PF00275"/>
    </source>
</evidence>
<evidence type="ECO:0000256" key="6">
    <source>
        <dbReference type="ARBA" id="ARBA00022960"/>
    </source>
</evidence>
<reference evidence="14" key="1">
    <citation type="submission" date="2020-02" db="EMBL/GenBank/DDBJ databases">
        <authorList>
            <person name="Meier V. D."/>
        </authorList>
    </citation>
    <scope>NUCLEOTIDE SEQUENCE</scope>
    <source>
        <strain evidence="14">AVDCRST_MAG19</strain>
    </source>
</reference>
<keyword evidence="3 12" id="KW-0963">Cytoplasm</keyword>
<keyword evidence="7 12" id="KW-0573">Peptidoglycan synthesis</keyword>
<feature type="domain" description="Enolpyruvate transferase" evidence="13">
    <location>
        <begin position="24"/>
        <end position="438"/>
    </location>
</feature>
<gene>
    <name evidence="12" type="primary">murA</name>
    <name evidence="14" type="ORF">AVDCRST_MAG19-2708</name>
</gene>
<comment type="catalytic activity">
    <reaction evidence="11 12">
        <text>phosphoenolpyruvate + UDP-N-acetyl-alpha-D-glucosamine = UDP-N-acetyl-3-O-(1-carboxyvinyl)-alpha-D-glucosamine + phosphate</text>
        <dbReference type="Rhea" id="RHEA:18681"/>
        <dbReference type="ChEBI" id="CHEBI:43474"/>
        <dbReference type="ChEBI" id="CHEBI:57705"/>
        <dbReference type="ChEBI" id="CHEBI:58702"/>
        <dbReference type="ChEBI" id="CHEBI:68483"/>
        <dbReference type="EC" id="2.5.1.7"/>
    </reaction>
</comment>
<dbReference type="GO" id="GO:0051301">
    <property type="term" value="P:cell division"/>
    <property type="evidence" value="ECO:0007669"/>
    <property type="project" value="UniProtKB-KW"/>
</dbReference>
<dbReference type="GO" id="GO:0009252">
    <property type="term" value="P:peptidoglycan biosynthetic process"/>
    <property type="evidence" value="ECO:0007669"/>
    <property type="project" value="UniProtKB-UniRule"/>
</dbReference>
<dbReference type="Gene3D" id="3.65.10.10">
    <property type="entry name" value="Enolpyruvate transferase domain"/>
    <property type="match status" value="2"/>
</dbReference>
<evidence type="ECO:0000313" key="14">
    <source>
        <dbReference type="EMBL" id="CAA9570296.1"/>
    </source>
</evidence>
<dbReference type="GO" id="GO:0071555">
    <property type="term" value="P:cell wall organization"/>
    <property type="evidence" value="ECO:0007669"/>
    <property type="project" value="UniProtKB-KW"/>
</dbReference>
<accession>A0A6J4V8L0</accession>
<dbReference type="NCBIfam" id="NF006873">
    <property type="entry name" value="PRK09369.1"/>
    <property type="match status" value="1"/>
</dbReference>
<dbReference type="InterPro" id="IPR013792">
    <property type="entry name" value="RNA3'P_cycl/enolpyr_Trfase_a/b"/>
</dbReference>
<dbReference type="InterPro" id="IPR005750">
    <property type="entry name" value="UDP_GlcNAc_COvinyl_MurA"/>
</dbReference>
<dbReference type="HAMAP" id="MF_00111">
    <property type="entry name" value="MurA"/>
    <property type="match status" value="1"/>
</dbReference>
<dbReference type="GO" id="GO:0008360">
    <property type="term" value="P:regulation of cell shape"/>
    <property type="evidence" value="ECO:0007669"/>
    <property type="project" value="UniProtKB-KW"/>
</dbReference>
<evidence type="ECO:0000256" key="7">
    <source>
        <dbReference type="ARBA" id="ARBA00022984"/>
    </source>
</evidence>
<protein>
    <recommendedName>
        <fullName evidence="12">UDP-N-acetylglucosamine 1-carboxyvinyltransferase</fullName>
        <ecNumber evidence="12">2.5.1.7</ecNumber>
    </recommendedName>
    <alternativeName>
        <fullName evidence="12">Enoylpyruvate transferase</fullName>
    </alternativeName>
    <alternativeName>
        <fullName evidence="12">UDP-N-acetylglucosamine enolpyruvyl transferase</fullName>
        <shortName evidence="12">EPT</shortName>
    </alternativeName>
</protein>
<feature type="binding site" evidence="12">
    <location>
        <begin position="39"/>
        <end position="40"/>
    </location>
    <ligand>
        <name>phosphoenolpyruvate</name>
        <dbReference type="ChEBI" id="CHEBI:58702"/>
    </ligand>
</feature>
<comment type="subcellular location">
    <subcellularLocation>
        <location evidence="1 12">Cytoplasm</location>
    </subcellularLocation>
</comment>
<comment type="pathway">
    <text evidence="2 12">Cell wall biogenesis; peptidoglycan biosynthesis.</text>
</comment>
<dbReference type="Pfam" id="PF00275">
    <property type="entry name" value="EPSP_synthase"/>
    <property type="match status" value="1"/>
</dbReference>
<dbReference type="PANTHER" id="PTHR43783">
    <property type="entry name" value="UDP-N-ACETYLGLUCOSAMINE 1-CARBOXYVINYLTRANSFERASE"/>
    <property type="match status" value="1"/>
</dbReference>
<evidence type="ECO:0000256" key="5">
    <source>
        <dbReference type="ARBA" id="ARBA00022679"/>
    </source>
</evidence>
<dbReference type="InterPro" id="IPR036968">
    <property type="entry name" value="Enolpyruvate_Tfrase_sf"/>
</dbReference>
<keyword evidence="9 12" id="KW-0961">Cell wall biogenesis/degradation</keyword>
<dbReference type="CDD" id="cd01555">
    <property type="entry name" value="UdpNAET"/>
    <property type="match status" value="1"/>
</dbReference>
<evidence type="ECO:0000256" key="3">
    <source>
        <dbReference type="ARBA" id="ARBA00022490"/>
    </source>
</evidence>